<protein>
    <submittedName>
        <fullName evidence="1">Uncharacterized protein</fullName>
    </submittedName>
</protein>
<comment type="caution">
    <text evidence="1">The sequence shown here is derived from an EMBL/GenBank/DDBJ whole genome shotgun (WGS) entry which is preliminary data.</text>
</comment>
<gene>
    <name evidence="1" type="ORF">TorRG33x02_258030</name>
</gene>
<proteinExistence type="predicted"/>
<evidence type="ECO:0000313" key="2">
    <source>
        <dbReference type="Proteomes" id="UP000237000"/>
    </source>
</evidence>
<organism evidence="1 2">
    <name type="scientific">Trema orientale</name>
    <name type="common">Charcoal tree</name>
    <name type="synonym">Celtis orientalis</name>
    <dbReference type="NCBI Taxonomy" id="63057"/>
    <lineage>
        <taxon>Eukaryota</taxon>
        <taxon>Viridiplantae</taxon>
        <taxon>Streptophyta</taxon>
        <taxon>Embryophyta</taxon>
        <taxon>Tracheophyta</taxon>
        <taxon>Spermatophyta</taxon>
        <taxon>Magnoliopsida</taxon>
        <taxon>eudicotyledons</taxon>
        <taxon>Gunneridae</taxon>
        <taxon>Pentapetalae</taxon>
        <taxon>rosids</taxon>
        <taxon>fabids</taxon>
        <taxon>Rosales</taxon>
        <taxon>Cannabaceae</taxon>
        <taxon>Trema</taxon>
    </lineage>
</organism>
<reference evidence="2" key="1">
    <citation type="submission" date="2016-06" db="EMBL/GenBank/DDBJ databases">
        <title>Parallel loss of symbiosis genes in relatives of nitrogen-fixing non-legume Parasponia.</title>
        <authorList>
            <person name="Van Velzen R."/>
            <person name="Holmer R."/>
            <person name="Bu F."/>
            <person name="Rutten L."/>
            <person name="Van Zeijl A."/>
            <person name="Liu W."/>
            <person name="Santuari L."/>
            <person name="Cao Q."/>
            <person name="Sharma T."/>
            <person name="Shen D."/>
            <person name="Roswanjaya Y."/>
            <person name="Wardhani T."/>
            <person name="Kalhor M.S."/>
            <person name="Jansen J."/>
            <person name="Van den Hoogen J."/>
            <person name="Gungor B."/>
            <person name="Hartog M."/>
            <person name="Hontelez J."/>
            <person name="Verver J."/>
            <person name="Yang W.-C."/>
            <person name="Schijlen E."/>
            <person name="Repin R."/>
            <person name="Schilthuizen M."/>
            <person name="Schranz E."/>
            <person name="Heidstra R."/>
            <person name="Miyata K."/>
            <person name="Fedorova E."/>
            <person name="Kohlen W."/>
            <person name="Bisseling T."/>
            <person name="Smit S."/>
            <person name="Geurts R."/>
        </authorList>
    </citation>
    <scope>NUCLEOTIDE SEQUENCE [LARGE SCALE GENOMIC DNA]</scope>
    <source>
        <strain evidence="2">cv. RG33-2</strain>
    </source>
</reference>
<dbReference type="InParanoid" id="A0A2P5D9T6"/>
<accession>A0A2P5D9T6</accession>
<name>A0A2P5D9T6_TREOI</name>
<keyword evidence="2" id="KW-1185">Reference proteome</keyword>
<dbReference type="Proteomes" id="UP000237000">
    <property type="component" value="Unassembled WGS sequence"/>
</dbReference>
<evidence type="ECO:0000313" key="1">
    <source>
        <dbReference type="EMBL" id="PON70049.1"/>
    </source>
</evidence>
<dbReference type="AlphaFoldDB" id="A0A2P5D9T6"/>
<dbReference type="EMBL" id="JXTC01000285">
    <property type="protein sequence ID" value="PON70049.1"/>
    <property type="molecule type" value="Genomic_DNA"/>
</dbReference>
<sequence>MNPVTKNLIGEPYLIESPRTQSQRALLEKALVKLAEEIAKSVISESSRKINVVLKKLKNLIKDDIAQSKEFLLGMAH</sequence>